<reference evidence="6 7" key="1">
    <citation type="submission" date="2012-02" db="EMBL/GenBank/DDBJ databases">
        <title>Whole genome shotgun sequence of Gordonia terrae NBRC 100016.</title>
        <authorList>
            <person name="Takarada H."/>
            <person name="Hosoyama A."/>
            <person name="Tsuchikane K."/>
            <person name="Katsumata H."/>
            <person name="Yamazaki S."/>
            <person name="Fujita N."/>
        </authorList>
    </citation>
    <scope>NUCLEOTIDE SEQUENCE [LARGE SCALE GENOMIC DNA]</scope>
    <source>
        <strain evidence="6 7">NBRC 100016</strain>
    </source>
</reference>
<dbReference type="InterPro" id="IPR016164">
    <property type="entry name" value="FAD-linked_Oxase-like_C"/>
</dbReference>
<organism evidence="6 7">
    <name type="scientific">Gordonia terrae NBRC 100016</name>
    <dbReference type="NCBI Taxonomy" id="1089454"/>
    <lineage>
        <taxon>Bacteria</taxon>
        <taxon>Bacillati</taxon>
        <taxon>Actinomycetota</taxon>
        <taxon>Actinomycetes</taxon>
        <taxon>Mycobacteriales</taxon>
        <taxon>Gordoniaceae</taxon>
        <taxon>Gordonia</taxon>
    </lineage>
</organism>
<evidence type="ECO:0000256" key="2">
    <source>
        <dbReference type="ARBA" id="ARBA00022630"/>
    </source>
</evidence>
<dbReference type="InterPro" id="IPR016171">
    <property type="entry name" value="Vanillyl_alc_oxidase_C-sub2"/>
</dbReference>
<dbReference type="InterPro" id="IPR006094">
    <property type="entry name" value="Oxid_FAD_bind_N"/>
</dbReference>
<comment type="caution">
    <text evidence="6">The sequence shown here is derived from an EMBL/GenBank/DDBJ whole genome shotgun (WGS) entry which is preliminary data.</text>
</comment>
<gene>
    <name evidence="6" type="ORF">GOTRE_159_00090</name>
</gene>
<evidence type="ECO:0000313" key="6">
    <source>
        <dbReference type="EMBL" id="GAB46445.1"/>
    </source>
</evidence>
<dbReference type="SUPFAM" id="SSF56176">
    <property type="entry name" value="FAD-binding/transporter-associated domain-like"/>
    <property type="match status" value="1"/>
</dbReference>
<dbReference type="InterPro" id="IPR036318">
    <property type="entry name" value="FAD-bd_PCMH-like_sf"/>
</dbReference>
<evidence type="ECO:0000259" key="5">
    <source>
        <dbReference type="PROSITE" id="PS51387"/>
    </source>
</evidence>
<dbReference type="InterPro" id="IPR016166">
    <property type="entry name" value="FAD-bd_PCMH"/>
</dbReference>
<evidence type="ECO:0000256" key="1">
    <source>
        <dbReference type="ARBA" id="ARBA00001974"/>
    </source>
</evidence>
<dbReference type="Gene3D" id="1.10.45.10">
    <property type="entry name" value="Vanillyl-alcohol Oxidase, Chain A, domain 4"/>
    <property type="match status" value="1"/>
</dbReference>
<proteinExistence type="predicted"/>
<keyword evidence="7" id="KW-1185">Reference proteome</keyword>
<dbReference type="EMBL" id="BAFD01000119">
    <property type="protein sequence ID" value="GAB46445.1"/>
    <property type="molecule type" value="Genomic_DNA"/>
</dbReference>
<evidence type="ECO:0000256" key="3">
    <source>
        <dbReference type="ARBA" id="ARBA00022827"/>
    </source>
</evidence>
<evidence type="ECO:0000256" key="4">
    <source>
        <dbReference type="ARBA" id="ARBA00023002"/>
    </source>
</evidence>
<accession>A0ABQ0HKP6</accession>
<sequence>MSETMTATTTRVLDRLAGGLAPSALRTTPESWIDRLRDIAPFCAAGEPIALVSATTTDEVSHVLSVANAERVPVVCQGALTGAAGAANAVDGCILLSFEKMDRILEIDPVEQIAVVQPGTVNSTLAAAVAELGLFYPPDPGSWEMSTIGGNVATNAGGMCCVKYGVTADYIRALEFVLPGGRVMRTGRRTAKGVAGYDLTHLLTGSEGTLAAITEITVALLPEREESLTAVGMFPTVRAAAEAVAAVQATGRRPSMLELLDGPSIAIISDFRDVGLPDSGAVLLIRSDRGVRAAEDLGVFEECFLSSGADEVYTASDSQEADMLMETRRLLGPAIAAQGSPLADDVCVPVSALASLVDGVAEIGRRHDVRAICPGHAGDGNLHPAIFYDDDSVDRAFQAFGEIMDLGLSLGGTITGEHGVGLLKKSFLRRELTAEMLDLHRGVKAAFDPNGILNPGKVFD</sequence>
<comment type="cofactor">
    <cofactor evidence="1">
        <name>FAD</name>
        <dbReference type="ChEBI" id="CHEBI:57692"/>
    </cofactor>
</comment>
<keyword evidence="3" id="KW-0274">FAD</keyword>
<dbReference type="InterPro" id="IPR016169">
    <property type="entry name" value="FAD-bd_PCMH_sub2"/>
</dbReference>
<keyword evidence="4" id="KW-0560">Oxidoreductase</keyword>
<dbReference type="InterPro" id="IPR004113">
    <property type="entry name" value="FAD-bd_oxidored_4_C"/>
</dbReference>
<dbReference type="GeneID" id="32686647"/>
<dbReference type="Gene3D" id="3.30.465.10">
    <property type="match status" value="1"/>
</dbReference>
<dbReference type="InterPro" id="IPR051914">
    <property type="entry name" value="FAD-linked_OxidoTrans_Type4"/>
</dbReference>
<dbReference type="Pfam" id="PF02913">
    <property type="entry name" value="FAD-oxidase_C"/>
    <property type="match status" value="1"/>
</dbReference>
<dbReference type="Gene3D" id="3.30.70.2740">
    <property type="match status" value="1"/>
</dbReference>
<evidence type="ECO:0000313" key="7">
    <source>
        <dbReference type="Proteomes" id="UP000004881"/>
    </source>
</evidence>
<name>A0ABQ0HKP6_9ACTN</name>
<protein>
    <submittedName>
        <fullName evidence="6">Oxidoreductase</fullName>
    </submittedName>
</protein>
<dbReference type="PANTHER" id="PTHR42934:SF2">
    <property type="entry name" value="GLYCOLATE OXIDASE SUBUNIT GLCD"/>
    <property type="match status" value="1"/>
</dbReference>
<feature type="domain" description="FAD-binding PCMH-type" evidence="5">
    <location>
        <begin position="44"/>
        <end position="223"/>
    </location>
</feature>
<dbReference type="Proteomes" id="UP000004881">
    <property type="component" value="Unassembled WGS sequence"/>
</dbReference>
<dbReference type="RefSeq" id="WP_004023340.1">
    <property type="nucleotide sequence ID" value="NZ_BAFD01000119.1"/>
</dbReference>
<dbReference type="PROSITE" id="PS51387">
    <property type="entry name" value="FAD_PCMH"/>
    <property type="match status" value="1"/>
</dbReference>
<dbReference type="PANTHER" id="PTHR42934">
    <property type="entry name" value="GLYCOLATE OXIDASE SUBUNIT GLCD"/>
    <property type="match status" value="1"/>
</dbReference>
<keyword evidence="2" id="KW-0285">Flavoprotein</keyword>
<dbReference type="Pfam" id="PF01565">
    <property type="entry name" value="FAD_binding_4"/>
    <property type="match status" value="1"/>
</dbReference>
<dbReference type="SUPFAM" id="SSF55103">
    <property type="entry name" value="FAD-linked oxidases, C-terminal domain"/>
    <property type="match status" value="1"/>
</dbReference>